<gene>
    <name evidence="1" type="ORF">NLG97_g10171</name>
</gene>
<protein>
    <submittedName>
        <fullName evidence="1">Uncharacterized protein</fullName>
    </submittedName>
</protein>
<keyword evidence="2" id="KW-1185">Reference proteome</keyword>
<evidence type="ECO:0000313" key="1">
    <source>
        <dbReference type="EMBL" id="KAJ3473705.1"/>
    </source>
</evidence>
<dbReference type="EMBL" id="JANAKD010002402">
    <property type="protein sequence ID" value="KAJ3473705.1"/>
    <property type="molecule type" value="Genomic_DNA"/>
</dbReference>
<proteinExistence type="predicted"/>
<name>A0ACC1QEG8_9HYPO</name>
<comment type="caution">
    <text evidence="1">The sequence shown here is derived from an EMBL/GenBank/DDBJ whole genome shotgun (WGS) entry which is preliminary data.</text>
</comment>
<evidence type="ECO:0000313" key="2">
    <source>
        <dbReference type="Proteomes" id="UP001148737"/>
    </source>
</evidence>
<accession>A0ACC1QEG8</accession>
<reference evidence="1" key="1">
    <citation type="submission" date="2022-07" db="EMBL/GenBank/DDBJ databases">
        <title>Genome Sequence of Lecanicillium saksenae.</title>
        <authorList>
            <person name="Buettner E."/>
        </authorList>
    </citation>
    <scope>NUCLEOTIDE SEQUENCE</scope>
    <source>
        <strain evidence="1">VT-O1</strain>
    </source>
</reference>
<dbReference type="Proteomes" id="UP001148737">
    <property type="component" value="Unassembled WGS sequence"/>
</dbReference>
<sequence>MAATTTTTTEKGAAAGSNNGIMDIERTISNSFANVDGAVAAPPSESLRRPVTDEEKQHVDDSSDATAVEDGSAGSPAPDGGMQAWLVVLGAWRRHLSAVLRRGPPSQLLAQPNLVDPRAANLLHVLHGALYRRAL</sequence>
<organism evidence="1 2">
    <name type="scientific">Lecanicillium saksenae</name>
    <dbReference type="NCBI Taxonomy" id="468837"/>
    <lineage>
        <taxon>Eukaryota</taxon>
        <taxon>Fungi</taxon>
        <taxon>Dikarya</taxon>
        <taxon>Ascomycota</taxon>
        <taxon>Pezizomycotina</taxon>
        <taxon>Sordariomycetes</taxon>
        <taxon>Hypocreomycetidae</taxon>
        <taxon>Hypocreales</taxon>
        <taxon>Cordycipitaceae</taxon>
        <taxon>Lecanicillium</taxon>
    </lineage>
</organism>